<evidence type="ECO:0000313" key="4">
    <source>
        <dbReference type="EMBL" id="PVI05814.1"/>
    </source>
</evidence>
<feature type="compositionally biased region" description="Polar residues" evidence="1">
    <location>
        <begin position="522"/>
        <end position="535"/>
    </location>
</feature>
<evidence type="ECO:0000313" key="5">
    <source>
        <dbReference type="Proteomes" id="UP000244855"/>
    </source>
</evidence>
<feature type="region of interest" description="Disordered" evidence="1">
    <location>
        <begin position="586"/>
        <end position="610"/>
    </location>
</feature>
<evidence type="ECO:0000256" key="1">
    <source>
        <dbReference type="SAM" id="MobiDB-lite"/>
    </source>
</evidence>
<keyword evidence="2" id="KW-1133">Transmembrane helix</keyword>
<dbReference type="InterPro" id="IPR058257">
    <property type="entry name" value="CorA-like_dom"/>
</dbReference>
<dbReference type="AlphaFoldDB" id="A0A2V1E839"/>
<proteinExistence type="predicted"/>
<evidence type="ECO:0000259" key="3">
    <source>
        <dbReference type="Pfam" id="PF26616"/>
    </source>
</evidence>
<feature type="region of interest" description="Disordered" evidence="1">
    <location>
        <begin position="519"/>
        <end position="557"/>
    </location>
</feature>
<organism evidence="4 5">
    <name type="scientific">Periconia macrospinosa</name>
    <dbReference type="NCBI Taxonomy" id="97972"/>
    <lineage>
        <taxon>Eukaryota</taxon>
        <taxon>Fungi</taxon>
        <taxon>Dikarya</taxon>
        <taxon>Ascomycota</taxon>
        <taxon>Pezizomycotina</taxon>
        <taxon>Dothideomycetes</taxon>
        <taxon>Pleosporomycetidae</taxon>
        <taxon>Pleosporales</taxon>
        <taxon>Massarineae</taxon>
        <taxon>Periconiaceae</taxon>
        <taxon>Periconia</taxon>
    </lineage>
</organism>
<sequence length="610" mass="69322">MAALALPQCFQDSYRRFIDYPENLIPNSTSTYRNTLASYKSRLDDAKSDLCLVEGVDDIDNDFEIRIRDLDTGSGKALEKKNIHSPEQLTAWLGITLAPNSQAPSQTVATAKKRDPKSRFIYIYGENSRDQLKTTRSSLAQLMTYHQVMPVYLDFMLVFGAQSDPKDLRFSGFREQNLMRDPPRGPSIPDLGRSGRHFQLCYNLKGVTFKKKNDENAKLDEWSIRQAAVYHQFDIVFGTAVWIVTKGRTDIQQRYKELTGSEGRPEDKTFNTLAACFRSSLAAHLLYSHWATEDWRWYIRWLENVIDAESAMAIYGPRGPGYAHKEYRPYHIQDLQYWQDKTNEAVMILNSNVEIIKAIRRFYMGLEDQKDFPPLLKTACREDIATFAAQLDDIVDDFKMQVSRAKLLADIISDRKELVLQHLQGQAAERTERLNLNLEREAIVMRIITIVTLIYLPATFVSTFFSTDVIKYQGQNDDGGGTSDGTFSSVALNRWLQVTLPLTAVTLLTAWATYKVAESARSGGTQPVPNKSSIVQPGEGRESQSQAPQKMGHSPGSRFPLTAWKAIWQFIRVPNMERLVQTKPWRSTSTTLPLHEKSQTATINPTGEVT</sequence>
<dbReference type="Gene3D" id="1.20.58.340">
    <property type="entry name" value="Magnesium transport protein CorA, transmembrane region"/>
    <property type="match status" value="1"/>
</dbReference>
<feature type="domain" description="CorA-like transporter" evidence="3">
    <location>
        <begin position="12"/>
        <end position="313"/>
    </location>
</feature>
<reference evidence="4 5" key="1">
    <citation type="journal article" date="2018" name="Sci. Rep.">
        <title>Comparative genomics provides insights into the lifestyle and reveals functional heterogeneity of dark septate endophytic fungi.</title>
        <authorList>
            <person name="Knapp D.G."/>
            <person name="Nemeth J.B."/>
            <person name="Barry K."/>
            <person name="Hainaut M."/>
            <person name="Henrissat B."/>
            <person name="Johnson J."/>
            <person name="Kuo A."/>
            <person name="Lim J.H.P."/>
            <person name="Lipzen A."/>
            <person name="Nolan M."/>
            <person name="Ohm R.A."/>
            <person name="Tamas L."/>
            <person name="Grigoriev I.V."/>
            <person name="Spatafora J.W."/>
            <person name="Nagy L.G."/>
            <person name="Kovacs G.M."/>
        </authorList>
    </citation>
    <scope>NUCLEOTIDE SEQUENCE [LARGE SCALE GENOMIC DNA]</scope>
    <source>
        <strain evidence="4 5">DSE2036</strain>
    </source>
</reference>
<feature type="compositionally biased region" description="Polar residues" evidence="1">
    <location>
        <begin position="599"/>
        <end position="610"/>
    </location>
</feature>
<dbReference type="OrthoDB" id="5396681at2759"/>
<protein>
    <recommendedName>
        <fullName evidence="3">CorA-like transporter domain-containing protein</fullName>
    </recommendedName>
</protein>
<accession>A0A2V1E839</accession>
<feature type="transmembrane region" description="Helical" evidence="2">
    <location>
        <begin position="443"/>
        <end position="465"/>
    </location>
</feature>
<keyword evidence="5" id="KW-1185">Reference proteome</keyword>
<evidence type="ECO:0000256" key="2">
    <source>
        <dbReference type="SAM" id="Phobius"/>
    </source>
</evidence>
<gene>
    <name evidence="4" type="ORF">DM02DRAFT_610497</name>
</gene>
<keyword evidence="2" id="KW-0812">Transmembrane</keyword>
<dbReference type="EMBL" id="KZ805312">
    <property type="protein sequence ID" value="PVI05814.1"/>
    <property type="molecule type" value="Genomic_DNA"/>
</dbReference>
<name>A0A2V1E839_9PLEO</name>
<dbReference type="STRING" id="97972.A0A2V1E839"/>
<keyword evidence="2" id="KW-0472">Membrane</keyword>
<dbReference type="Proteomes" id="UP000244855">
    <property type="component" value="Unassembled WGS sequence"/>
</dbReference>
<dbReference type="Pfam" id="PF26616">
    <property type="entry name" value="CorA-like"/>
    <property type="match status" value="1"/>
</dbReference>